<dbReference type="PROSITE" id="PS50893">
    <property type="entry name" value="ABC_TRANSPORTER_2"/>
    <property type="match status" value="1"/>
</dbReference>
<dbReference type="Proteomes" id="UP000183315">
    <property type="component" value="Unassembled WGS sequence"/>
</dbReference>
<name>A0A1H7AV07_9MICO</name>
<dbReference type="EMBL" id="FNZI01000009">
    <property type="protein sequence ID" value="SEJ69461.1"/>
    <property type="molecule type" value="Genomic_DNA"/>
</dbReference>
<dbReference type="InterPro" id="IPR003593">
    <property type="entry name" value="AAA+_ATPase"/>
</dbReference>
<evidence type="ECO:0000259" key="3">
    <source>
        <dbReference type="PROSITE" id="PS50893"/>
    </source>
</evidence>
<dbReference type="SMART" id="SM00382">
    <property type="entry name" value="AAA"/>
    <property type="match status" value="1"/>
</dbReference>
<dbReference type="GO" id="GO:0005524">
    <property type="term" value="F:ATP binding"/>
    <property type="evidence" value="ECO:0007669"/>
    <property type="project" value="UniProtKB-KW"/>
</dbReference>
<dbReference type="Pfam" id="PF00005">
    <property type="entry name" value="ABC_tran"/>
    <property type="match status" value="1"/>
</dbReference>
<dbReference type="Gene3D" id="3.40.50.300">
    <property type="entry name" value="P-loop containing nucleotide triphosphate hydrolases"/>
    <property type="match status" value="1"/>
</dbReference>
<dbReference type="OrthoDB" id="9789994at2"/>
<keyword evidence="5" id="KW-1185">Reference proteome</keyword>
<dbReference type="AlphaFoldDB" id="A0A1H7AV07"/>
<dbReference type="InterPro" id="IPR027417">
    <property type="entry name" value="P-loop_NTPase"/>
</dbReference>
<keyword evidence="1" id="KW-0547">Nucleotide-binding</keyword>
<dbReference type="InterPro" id="IPR003439">
    <property type="entry name" value="ABC_transporter-like_ATP-bd"/>
</dbReference>
<keyword evidence="2 4" id="KW-0067">ATP-binding</keyword>
<dbReference type="eggNOG" id="COG1119">
    <property type="taxonomic scope" value="Bacteria"/>
</dbReference>
<dbReference type="PANTHER" id="PTHR43158">
    <property type="entry name" value="SKFA PEPTIDE EXPORT ATP-BINDING PROTEIN SKFE"/>
    <property type="match status" value="1"/>
</dbReference>
<dbReference type="STRING" id="1043493.SAMN05421637_2711"/>
<sequence>MTEVLGFEGVRVRRGDNEILRDVSWSVADSDRWVILGPNGAGKTTLMQIASARMFPTEGSATVLGEHLGDTDTRELRVRVGLSSAALAERIPPHETVRNVVMTAAHGVTGRWQEEYDSFDEDRADALLWAFGMEGFADREFGTLSEGERKRVQVARSLMPDPEVLLLDEPAAGLDLGGREELLSALSELAGDRRSPAIVMVTHHVEEIPVGFTHVMLLRGGEIVAAGPIEETLTAEALSQTYGMPVELVASGGRYAARRA</sequence>
<accession>A0A1H7AV07</accession>
<feature type="domain" description="ABC transporter" evidence="3">
    <location>
        <begin position="5"/>
        <end position="245"/>
    </location>
</feature>
<organism evidence="4 5">
    <name type="scientific">Demequina mangrovi</name>
    <dbReference type="NCBI Taxonomy" id="1043493"/>
    <lineage>
        <taxon>Bacteria</taxon>
        <taxon>Bacillati</taxon>
        <taxon>Actinomycetota</taxon>
        <taxon>Actinomycetes</taxon>
        <taxon>Micrococcales</taxon>
        <taxon>Demequinaceae</taxon>
        <taxon>Demequina</taxon>
    </lineage>
</organism>
<protein>
    <submittedName>
        <fullName evidence="4">Iron complex transport system ATP-binding protein</fullName>
    </submittedName>
</protein>
<dbReference type="GO" id="GO:0016887">
    <property type="term" value="F:ATP hydrolysis activity"/>
    <property type="evidence" value="ECO:0007669"/>
    <property type="project" value="InterPro"/>
</dbReference>
<evidence type="ECO:0000256" key="1">
    <source>
        <dbReference type="ARBA" id="ARBA00022741"/>
    </source>
</evidence>
<evidence type="ECO:0000313" key="4">
    <source>
        <dbReference type="EMBL" id="SEJ69461.1"/>
    </source>
</evidence>
<proteinExistence type="predicted"/>
<evidence type="ECO:0000256" key="2">
    <source>
        <dbReference type="ARBA" id="ARBA00022840"/>
    </source>
</evidence>
<evidence type="ECO:0000313" key="5">
    <source>
        <dbReference type="Proteomes" id="UP000183315"/>
    </source>
</evidence>
<reference evidence="5" key="1">
    <citation type="submission" date="2016-10" db="EMBL/GenBank/DDBJ databases">
        <authorList>
            <person name="Varghese N."/>
        </authorList>
    </citation>
    <scope>NUCLEOTIDE SEQUENCE [LARGE SCALE GENOMIC DNA]</scope>
    <source>
        <strain evidence="5">DSM 24868</strain>
    </source>
</reference>
<dbReference type="PANTHER" id="PTHR43158:SF2">
    <property type="entry name" value="SKFA PEPTIDE EXPORT ATP-BINDING PROTEIN SKFE"/>
    <property type="match status" value="1"/>
</dbReference>
<dbReference type="RefSeq" id="WP_042215568.1">
    <property type="nucleotide sequence ID" value="NZ_BBLU01000012.1"/>
</dbReference>
<dbReference type="SUPFAM" id="SSF52540">
    <property type="entry name" value="P-loop containing nucleoside triphosphate hydrolases"/>
    <property type="match status" value="1"/>
</dbReference>
<gene>
    <name evidence="4" type="ORF">SAMN05421637_2711</name>
</gene>